<keyword evidence="2" id="KW-0812">Transmembrane</keyword>
<sequence length="300" mass="32553">MVVVWGCSFLALALLRLVQLPAQLFCEAMAWSLTFLAFPLRMLSVVEKERKLSGLIAAMQSQMDDLVWENKDLEDRLRAALKEQDAMEAVLDEMEEEHEDAYAKIAVLENQVKALKQENMRLKEHKGKAEWDQEAKAEALAAAGRHHGKQDGNKKKLAKNAAAVAQEQDDAFRFADPAYQLALTTSPMSPTSEEALAKAVARRRSLFSLGMSLAVGAVAWSADAPCLPLLAGLFAVVGVSMRSCAALRRAGDAVALLSLNWFLLGVFTSPMLPGVARAVVPRAGRVLGPAIAWFAAAVPL</sequence>
<feature type="coiled-coil region" evidence="1">
    <location>
        <begin position="56"/>
        <end position="128"/>
    </location>
</feature>
<dbReference type="AlphaFoldDB" id="A0A5J9VN98"/>
<evidence type="ECO:0000256" key="1">
    <source>
        <dbReference type="SAM" id="Coils"/>
    </source>
</evidence>
<feature type="transmembrane region" description="Helical" evidence="2">
    <location>
        <begin position="228"/>
        <end position="247"/>
    </location>
</feature>
<feature type="signal peptide" evidence="3">
    <location>
        <begin position="1"/>
        <end position="15"/>
    </location>
</feature>
<dbReference type="EMBL" id="RWGY01000009">
    <property type="protein sequence ID" value="TVU36956.1"/>
    <property type="molecule type" value="Genomic_DNA"/>
</dbReference>
<evidence type="ECO:0000256" key="3">
    <source>
        <dbReference type="SAM" id="SignalP"/>
    </source>
</evidence>
<dbReference type="Gramene" id="TVU36956">
    <property type="protein sequence ID" value="TVU36956"/>
    <property type="gene ID" value="EJB05_18915"/>
</dbReference>
<evidence type="ECO:0000313" key="5">
    <source>
        <dbReference type="Proteomes" id="UP000324897"/>
    </source>
</evidence>
<keyword evidence="5" id="KW-1185">Reference proteome</keyword>
<gene>
    <name evidence="4" type="ORF">EJB05_18915</name>
</gene>
<keyword evidence="2" id="KW-1133">Transmembrane helix</keyword>
<organism evidence="4 5">
    <name type="scientific">Eragrostis curvula</name>
    <name type="common">weeping love grass</name>
    <dbReference type="NCBI Taxonomy" id="38414"/>
    <lineage>
        <taxon>Eukaryota</taxon>
        <taxon>Viridiplantae</taxon>
        <taxon>Streptophyta</taxon>
        <taxon>Embryophyta</taxon>
        <taxon>Tracheophyta</taxon>
        <taxon>Spermatophyta</taxon>
        <taxon>Magnoliopsida</taxon>
        <taxon>Liliopsida</taxon>
        <taxon>Poales</taxon>
        <taxon>Poaceae</taxon>
        <taxon>PACMAD clade</taxon>
        <taxon>Chloridoideae</taxon>
        <taxon>Eragrostideae</taxon>
        <taxon>Eragrostidinae</taxon>
        <taxon>Eragrostis</taxon>
    </lineage>
</organism>
<evidence type="ECO:0000313" key="4">
    <source>
        <dbReference type="EMBL" id="TVU36956.1"/>
    </source>
</evidence>
<dbReference type="PANTHER" id="PTHR36073">
    <property type="match status" value="1"/>
</dbReference>
<feature type="transmembrane region" description="Helical" evidence="2">
    <location>
        <begin position="254"/>
        <end position="272"/>
    </location>
</feature>
<keyword evidence="1" id="KW-0175">Coiled coil</keyword>
<dbReference type="PANTHER" id="PTHR36073:SF1">
    <property type="entry name" value="OS01G0962100 PROTEIN"/>
    <property type="match status" value="1"/>
</dbReference>
<keyword evidence="3" id="KW-0732">Signal</keyword>
<evidence type="ECO:0000256" key="2">
    <source>
        <dbReference type="SAM" id="Phobius"/>
    </source>
</evidence>
<feature type="chain" id="PRO_5023901360" evidence="3">
    <location>
        <begin position="16"/>
        <end position="300"/>
    </location>
</feature>
<dbReference type="Proteomes" id="UP000324897">
    <property type="component" value="Unassembled WGS sequence"/>
</dbReference>
<protein>
    <submittedName>
        <fullName evidence="4">Uncharacterized protein</fullName>
    </submittedName>
</protein>
<comment type="caution">
    <text evidence="4">The sequence shown here is derived from an EMBL/GenBank/DDBJ whole genome shotgun (WGS) entry which is preliminary data.</text>
</comment>
<proteinExistence type="predicted"/>
<accession>A0A5J9VN98</accession>
<reference evidence="4 5" key="1">
    <citation type="journal article" date="2019" name="Sci. Rep.">
        <title>A high-quality genome of Eragrostis curvula grass provides insights into Poaceae evolution and supports new strategies to enhance forage quality.</title>
        <authorList>
            <person name="Carballo J."/>
            <person name="Santos B.A.C.M."/>
            <person name="Zappacosta D."/>
            <person name="Garbus I."/>
            <person name="Selva J.P."/>
            <person name="Gallo C.A."/>
            <person name="Diaz A."/>
            <person name="Albertini E."/>
            <person name="Caccamo M."/>
            <person name="Echenique V."/>
        </authorList>
    </citation>
    <scope>NUCLEOTIDE SEQUENCE [LARGE SCALE GENOMIC DNA]</scope>
    <source>
        <strain evidence="5">cv. Victoria</strain>
        <tissue evidence="4">Leaf</tissue>
    </source>
</reference>
<dbReference type="OrthoDB" id="1937632at2759"/>
<name>A0A5J9VN98_9POAL</name>
<keyword evidence="2" id="KW-0472">Membrane</keyword>